<dbReference type="Pfam" id="PF13556">
    <property type="entry name" value="HTH_30"/>
    <property type="match status" value="1"/>
</dbReference>
<proteinExistence type="predicted"/>
<keyword evidence="4" id="KW-1185">Reference proteome</keyword>
<dbReference type="Pfam" id="PF07905">
    <property type="entry name" value="PucR"/>
    <property type="match status" value="1"/>
</dbReference>
<dbReference type="KEGG" id="amic:Ami3637_01145"/>
<feature type="domain" description="Purine catabolism PurC-like" evidence="1">
    <location>
        <begin position="6"/>
        <end position="111"/>
    </location>
</feature>
<dbReference type="EMBL" id="CP047591">
    <property type="protein sequence ID" value="QHI71180.1"/>
    <property type="molecule type" value="Genomic_DNA"/>
</dbReference>
<dbReference type="InterPro" id="IPR012914">
    <property type="entry name" value="PucR_dom"/>
</dbReference>
<evidence type="ECO:0008006" key="5">
    <source>
        <dbReference type="Google" id="ProtNLM"/>
    </source>
</evidence>
<accession>A0A6P1M987</accession>
<feature type="domain" description="PucR C-terminal helix-turn-helix" evidence="2">
    <location>
        <begin position="321"/>
        <end position="367"/>
    </location>
</feature>
<evidence type="ECO:0000259" key="1">
    <source>
        <dbReference type="Pfam" id="PF07905"/>
    </source>
</evidence>
<name>A0A6P1M987_9FIRM</name>
<reference evidence="3 4" key="1">
    <citation type="submission" date="2020-01" db="EMBL/GenBank/DDBJ databases">
        <title>Genomic analysis of Aminipila sp. CBA3637.</title>
        <authorList>
            <person name="Kim Y.B."/>
            <person name="Roh S.W."/>
        </authorList>
    </citation>
    <scope>NUCLEOTIDE SEQUENCE [LARGE SCALE GENOMIC DNA]</scope>
    <source>
        <strain evidence="3 4">CBA3637</strain>
    </source>
</reference>
<sequence>MIQVKELLKMPLFQSFKLIAGENGLDQQFNNVVILEYESVNNSYHVFNPGDFILTSLFFAVNDPDSIVTALRNVINRRIAGIAIKTVFFDDIPLEIKKYAYEKKVPIFTFNGVYMEDLILCVNNFLKLKQHFLINENNIKKLVSAASSPEIIQNIIKQINPLFFPNVTVAFITPKDEKSNIQFTSHFYELFYKNYNETMSTHYSYIKYQSGMLIIQTSPSSAPIEVSVFHRLLDSIRLNPELFYIGISEQRNCYSDFHIAIKTAIWANQVGQMNHSDVTYYRDIGVYKWLAPLFNESAIENDYKELINKISEYDKNFKSNLWDTLIVFIKNNGEYSKTAKDLFQHPNTIRYRIKKIREVTGLETEDYYAQLYICVKLYLLSGESSYNI</sequence>
<dbReference type="PANTHER" id="PTHR33744">
    <property type="entry name" value="CARBOHYDRATE DIACID REGULATOR"/>
    <property type="match status" value="1"/>
</dbReference>
<evidence type="ECO:0000313" key="4">
    <source>
        <dbReference type="Proteomes" id="UP000463883"/>
    </source>
</evidence>
<dbReference type="AlphaFoldDB" id="A0A6P1M987"/>
<dbReference type="InterPro" id="IPR051448">
    <property type="entry name" value="CdaR-like_regulators"/>
</dbReference>
<dbReference type="Proteomes" id="UP000463883">
    <property type="component" value="Chromosome"/>
</dbReference>
<dbReference type="Gene3D" id="1.10.10.2840">
    <property type="entry name" value="PucR C-terminal helix-turn-helix domain"/>
    <property type="match status" value="1"/>
</dbReference>
<dbReference type="RefSeq" id="WP_162360956.1">
    <property type="nucleotide sequence ID" value="NZ_CP047591.1"/>
</dbReference>
<dbReference type="InterPro" id="IPR025736">
    <property type="entry name" value="PucR_C-HTH_dom"/>
</dbReference>
<dbReference type="InterPro" id="IPR042070">
    <property type="entry name" value="PucR_C-HTH_sf"/>
</dbReference>
<evidence type="ECO:0000259" key="2">
    <source>
        <dbReference type="Pfam" id="PF13556"/>
    </source>
</evidence>
<evidence type="ECO:0000313" key="3">
    <source>
        <dbReference type="EMBL" id="QHI71180.1"/>
    </source>
</evidence>
<protein>
    <recommendedName>
        <fullName evidence="5">PucR family transcriptional regulator</fullName>
    </recommendedName>
</protein>
<organism evidence="3 4">
    <name type="scientific">Aminipila terrae</name>
    <dbReference type="NCBI Taxonomy" id="2697030"/>
    <lineage>
        <taxon>Bacteria</taxon>
        <taxon>Bacillati</taxon>
        <taxon>Bacillota</taxon>
        <taxon>Clostridia</taxon>
        <taxon>Peptostreptococcales</taxon>
        <taxon>Anaerovoracaceae</taxon>
        <taxon>Aminipila</taxon>
    </lineage>
</organism>
<gene>
    <name evidence="3" type="ORF">Ami3637_01145</name>
</gene>